<dbReference type="AlphaFoldDB" id="A0A1H4XWC5"/>
<dbReference type="Proteomes" id="UP000182241">
    <property type="component" value="Unassembled WGS sequence"/>
</dbReference>
<sequence>MTAQAWATLTVGMIAGLIAVVTISQRRLADNRKEWWTRFQWALDATYSVEGDRRRDAWAIIDDLVISPLITTTKDGVAMHMTMTRYRGDTDSTSRHEGGES</sequence>
<keyword evidence="1" id="KW-1133">Transmembrane helix</keyword>
<proteinExistence type="predicted"/>
<name>A0A1H4XWC5_TSUTY</name>
<keyword evidence="1" id="KW-0812">Transmembrane</keyword>
<accession>A0A1H4XWC5</accession>
<keyword evidence="3" id="KW-1185">Reference proteome</keyword>
<dbReference type="OrthoDB" id="4479226at2"/>
<organism evidence="2 3">
    <name type="scientific">Tsukamurella tyrosinosolvens</name>
    <dbReference type="NCBI Taxonomy" id="57704"/>
    <lineage>
        <taxon>Bacteria</taxon>
        <taxon>Bacillati</taxon>
        <taxon>Actinomycetota</taxon>
        <taxon>Actinomycetes</taxon>
        <taxon>Mycobacteriales</taxon>
        <taxon>Tsukamurellaceae</taxon>
        <taxon>Tsukamurella</taxon>
    </lineage>
</organism>
<evidence type="ECO:0000313" key="2">
    <source>
        <dbReference type="EMBL" id="SED10016.1"/>
    </source>
</evidence>
<evidence type="ECO:0000313" key="3">
    <source>
        <dbReference type="Proteomes" id="UP000182241"/>
    </source>
</evidence>
<evidence type="ECO:0000256" key="1">
    <source>
        <dbReference type="SAM" id="Phobius"/>
    </source>
</evidence>
<dbReference type="RefSeq" id="WP_068739310.1">
    <property type="nucleotide sequence ID" value="NZ_CBDRGN010000003.1"/>
</dbReference>
<dbReference type="STRING" id="57704.SAMN04489793_3972"/>
<dbReference type="EMBL" id="FNSA01000003">
    <property type="protein sequence ID" value="SED10016.1"/>
    <property type="molecule type" value="Genomic_DNA"/>
</dbReference>
<keyword evidence="1" id="KW-0472">Membrane</keyword>
<feature type="transmembrane region" description="Helical" evidence="1">
    <location>
        <begin position="6"/>
        <end position="23"/>
    </location>
</feature>
<protein>
    <submittedName>
        <fullName evidence="2">Uncharacterized protein</fullName>
    </submittedName>
</protein>
<reference evidence="3" key="1">
    <citation type="submission" date="2016-10" db="EMBL/GenBank/DDBJ databases">
        <authorList>
            <person name="Varghese N."/>
            <person name="Submissions S."/>
        </authorList>
    </citation>
    <scope>NUCLEOTIDE SEQUENCE [LARGE SCALE GENOMIC DNA]</scope>
    <source>
        <strain evidence="3">DSM 44234</strain>
    </source>
</reference>
<gene>
    <name evidence="2" type="ORF">SAMN04489793_3972</name>
</gene>